<name>A0A397JWG4_9GLOM</name>
<evidence type="ECO:0000313" key="1">
    <source>
        <dbReference type="EMBL" id="RHZ88790.1"/>
    </source>
</evidence>
<accession>A0A397JWG4</accession>
<dbReference type="EMBL" id="PQFF01000019">
    <property type="protein sequence ID" value="RHZ88790.1"/>
    <property type="molecule type" value="Genomic_DNA"/>
</dbReference>
<proteinExistence type="predicted"/>
<dbReference type="Proteomes" id="UP000266861">
    <property type="component" value="Unassembled WGS sequence"/>
</dbReference>
<comment type="caution">
    <text evidence="1">The sequence shown here is derived from an EMBL/GenBank/DDBJ whole genome shotgun (WGS) entry which is preliminary data.</text>
</comment>
<dbReference type="AlphaFoldDB" id="A0A397JWG4"/>
<gene>
    <name evidence="1" type="ORF">Glove_21g289</name>
</gene>
<organism evidence="1 2">
    <name type="scientific">Diversispora epigaea</name>
    <dbReference type="NCBI Taxonomy" id="1348612"/>
    <lineage>
        <taxon>Eukaryota</taxon>
        <taxon>Fungi</taxon>
        <taxon>Fungi incertae sedis</taxon>
        <taxon>Mucoromycota</taxon>
        <taxon>Glomeromycotina</taxon>
        <taxon>Glomeromycetes</taxon>
        <taxon>Diversisporales</taxon>
        <taxon>Diversisporaceae</taxon>
        <taxon>Diversispora</taxon>
    </lineage>
</organism>
<evidence type="ECO:0000313" key="2">
    <source>
        <dbReference type="Proteomes" id="UP000266861"/>
    </source>
</evidence>
<sequence length="88" mass="10423">MDSALHQCKQITLWTELLDPIRIRIFMRNPSKINSDMIAIIKQRKMIQLMDFRLNHPRCCHQFVIGVEAKAIIIISEPQKIRSYPYIT</sequence>
<reference evidence="1 2" key="1">
    <citation type="submission" date="2018-08" db="EMBL/GenBank/DDBJ databases">
        <title>Genome and evolution of the arbuscular mycorrhizal fungus Diversispora epigaea (formerly Glomus versiforme) and its bacterial endosymbionts.</title>
        <authorList>
            <person name="Sun X."/>
            <person name="Fei Z."/>
            <person name="Harrison M."/>
        </authorList>
    </citation>
    <scope>NUCLEOTIDE SEQUENCE [LARGE SCALE GENOMIC DNA]</scope>
    <source>
        <strain evidence="1 2">IT104</strain>
    </source>
</reference>
<keyword evidence="2" id="KW-1185">Reference proteome</keyword>
<protein>
    <submittedName>
        <fullName evidence="1">Uncharacterized protein</fullName>
    </submittedName>
</protein>